<dbReference type="RefSeq" id="WP_098306157.1">
    <property type="nucleotide sequence ID" value="NZ_CAKJTI010000008.1"/>
</dbReference>
<evidence type="ECO:0000256" key="1">
    <source>
        <dbReference type="SAM" id="Phobius"/>
    </source>
</evidence>
<dbReference type="Proteomes" id="UP000789423">
    <property type="component" value="Unassembled WGS sequence"/>
</dbReference>
<keyword evidence="1" id="KW-0472">Membrane</keyword>
<organism evidence="2 3">
    <name type="scientific">Bacillus rhizoplanae</name>
    <dbReference type="NCBI Taxonomy" id="2880966"/>
    <lineage>
        <taxon>Bacteria</taxon>
        <taxon>Bacillati</taxon>
        <taxon>Bacillota</taxon>
        <taxon>Bacilli</taxon>
        <taxon>Bacillales</taxon>
        <taxon>Bacillaceae</taxon>
        <taxon>Bacillus</taxon>
    </lineage>
</organism>
<proteinExistence type="predicted"/>
<dbReference type="InterPro" id="IPR021324">
    <property type="entry name" value="DUF2929"/>
</dbReference>
<evidence type="ECO:0000313" key="3">
    <source>
        <dbReference type="Proteomes" id="UP000789423"/>
    </source>
</evidence>
<gene>
    <name evidence="2" type="ORF">BACCIP111899_02063</name>
</gene>
<keyword evidence="1" id="KW-1133">Transmembrane helix</keyword>
<evidence type="ECO:0008006" key="4">
    <source>
        <dbReference type="Google" id="ProtNLM"/>
    </source>
</evidence>
<name>A0ABN7ZZ29_9BACI</name>
<sequence length="61" mass="6874">MRVIWAFIWSFLLVQMMSYVLSSMTPGVTYDFQQASIFSVILTVLIVALGALIPNEPAQQH</sequence>
<reference evidence="2 3" key="1">
    <citation type="submission" date="2021-10" db="EMBL/GenBank/DDBJ databases">
        <authorList>
            <person name="Criscuolo A."/>
        </authorList>
    </citation>
    <scope>NUCLEOTIDE SEQUENCE [LARGE SCALE GENOMIC DNA]</scope>
    <source>
        <strain evidence="3">CIP 111899</strain>
    </source>
</reference>
<keyword evidence="1" id="KW-0812">Transmembrane</keyword>
<evidence type="ECO:0000313" key="2">
    <source>
        <dbReference type="EMBL" id="CAG9612885.1"/>
    </source>
</evidence>
<comment type="caution">
    <text evidence="2">The sequence shown here is derived from an EMBL/GenBank/DDBJ whole genome shotgun (WGS) entry which is preliminary data.</text>
</comment>
<keyword evidence="3" id="KW-1185">Reference proteome</keyword>
<feature type="transmembrane region" description="Helical" evidence="1">
    <location>
        <begin position="32"/>
        <end position="53"/>
    </location>
</feature>
<dbReference type="Pfam" id="PF11151">
    <property type="entry name" value="DUF2929"/>
    <property type="match status" value="1"/>
</dbReference>
<dbReference type="EMBL" id="CAKJTI010000008">
    <property type="protein sequence ID" value="CAG9612885.1"/>
    <property type="molecule type" value="Genomic_DNA"/>
</dbReference>
<accession>A0ABN7ZZ29</accession>
<protein>
    <recommendedName>
        <fullName evidence="4">DUF2929 family protein</fullName>
    </recommendedName>
</protein>